<sequence length="252" mass="28097">MMKKAKHPDFEHSPVFGLSDEYSGGLEYPMHTHECVQLLYASIGVMSVVADDTAIVLPPQRALWIPAGVLHNISCRGPVSLRTLYIDTDVAQREQVAHVVEVGHFLRALIIEITEMDRSRAPSDRDQKVIDLLLLELSAAPKIPHMAPMPGDPRLLRVCNMLVRTPADRRGVDELAQIAGMSRRSFTRRFKEETGMSLSIWRQQIRLQEALSLLLAGTPVNVAANKVGYESASAFCSVFYRTFGVSPGKYIR</sequence>
<dbReference type="GO" id="GO:0043565">
    <property type="term" value="F:sequence-specific DNA binding"/>
    <property type="evidence" value="ECO:0007669"/>
    <property type="project" value="InterPro"/>
</dbReference>
<dbReference type="InterPro" id="IPR014710">
    <property type="entry name" value="RmlC-like_jellyroll"/>
</dbReference>
<reference evidence="6 7" key="1">
    <citation type="submission" date="2020-08" db="EMBL/GenBank/DDBJ databases">
        <title>Oceanospirillum sp. nov. isolated from marine sediment.</title>
        <authorList>
            <person name="Ji X."/>
        </authorList>
    </citation>
    <scope>NUCLEOTIDE SEQUENCE [LARGE SCALE GENOMIC DNA]</scope>
    <source>
        <strain evidence="6 7">D5</strain>
    </source>
</reference>
<dbReference type="EMBL" id="JACJFM010000060">
    <property type="protein sequence ID" value="MBB1489553.1"/>
    <property type="molecule type" value="Genomic_DNA"/>
</dbReference>
<comment type="caution">
    <text evidence="6">The sequence shown here is derived from an EMBL/GenBank/DDBJ whole genome shotgun (WGS) entry which is preliminary data.</text>
</comment>
<dbReference type="InterPro" id="IPR003313">
    <property type="entry name" value="AraC-bd"/>
</dbReference>
<dbReference type="Pfam" id="PF02311">
    <property type="entry name" value="AraC_binding"/>
    <property type="match status" value="1"/>
</dbReference>
<evidence type="ECO:0000313" key="6">
    <source>
        <dbReference type="EMBL" id="MBB1489553.1"/>
    </source>
</evidence>
<proteinExistence type="predicted"/>
<dbReference type="SUPFAM" id="SSF46689">
    <property type="entry name" value="Homeodomain-like"/>
    <property type="match status" value="1"/>
</dbReference>
<keyword evidence="7" id="KW-1185">Reference proteome</keyword>
<dbReference type="FunFam" id="1.10.10.60:FF:000132">
    <property type="entry name" value="AraC family transcriptional regulator"/>
    <property type="match status" value="1"/>
</dbReference>
<evidence type="ECO:0000256" key="3">
    <source>
        <dbReference type="ARBA" id="ARBA00023125"/>
    </source>
</evidence>
<dbReference type="Proteomes" id="UP000565262">
    <property type="component" value="Unassembled WGS sequence"/>
</dbReference>
<dbReference type="Gene3D" id="2.60.120.10">
    <property type="entry name" value="Jelly Rolls"/>
    <property type="match status" value="1"/>
</dbReference>
<dbReference type="SMART" id="SM00342">
    <property type="entry name" value="HTH_ARAC"/>
    <property type="match status" value="1"/>
</dbReference>
<dbReference type="SUPFAM" id="SSF51182">
    <property type="entry name" value="RmlC-like cupins"/>
    <property type="match status" value="1"/>
</dbReference>
<dbReference type="Pfam" id="PF12833">
    <property type="entry name" value="HTH_18"/>
    <property type="match status" value="1"/>
</dbReference>
<dbReference type="PROSITE" id="PS01124">
    <property type="entry name" value="HTH_ARAC_FAMILY_2"/>
    <property type="match status" value="1"/>
</dbReference>
<dbReference type="RefSeq" id="WP_182812023.1">
    <property type="nucleotide sequence ID" value="NZ_JACJFM010000060.1"/>
</dbReference>
<keyword evidence="4" id="KW-0804">Transcription</keyword>
<dbReference type="GO" id="GO:0003700">
    <property type="term" value="F:DNA-binding transcription factor activity"/>
    <property type="evidence" value="ECO:0007669"/>
    <property type="project" value="InterPro"/>
</dbReference>
<evidence type="ECO:0000313" key="7">
    <source>
        <dbReference type="Proteomes" id="UP000565262"/>
    </source>
</evidence>
<dbReference type="AlphaFoldDB" id="A0A839IVU4"/>
<gene>
    <name evidence="6" type="ORF">H4O21_23365</name>
</gene>
<organism evidence="6 7">
    <name type="scientific">Oceanospirillum sediminis</name>
    <dbReference type="NCBI Taxonomy" id="2760088"/>
    <lineage>
        <taxon>Bacteria</taxon>
        <taxon>Pseudomonadati</taxon>
        <taxon>Pseudomonadota</taxon>
        <taxon>Gammaproteobacteria</taxon>
        <taxon>Oceanospirillales</taxon>
        <taxon>Oceanospirillaceae</taxon>
        <taxon>Oceanospirillum</taxon>
    </lineage>
</organism>
<keyword evidence="1" id="KW-0678">Repressor</keyword>
<dbReference type="CDD" id="cd06124">
    <property type="entry name" value="cupin_NimR-like_N"/>
    <property type="match status" value="1"/>
</dbReference>
<accession>A0A839IVU4</accession>
<evidence type="ECO:0000256" key="4">
    <source>
        <dbReference type="ARBA" id="ARBA00023163"/>
    </source>
</evidence>
<evidence type="ECO:0000256" key="2">
    <source>
        <dbReference type="ARBA" id="ARBA00023015"/>
    </source>
</evidence>
<dbReference type="PANTHER" id="PTHR11019:SF159">
    <property type="entry name" value="TRANSCRIPTIONAL REGULATOR-RELATED"/>
    <property type="match status" value="1"/>
</dbReference>
<dbReference type="InterPro" id="IPR011051">
    <property type="entry name" value="RmlC_Cupin_sf"/>
</dbReference>
<keyword evidence="2" id="KW-0805">Transcription regulation</keyword>
<name>A0A839IVU4_9GAMM</name>
<dbReference type="InterPro" id="IPR009057">
    <property type="entry name" value="Homeodomain-like_sf"/>
</dbReference>
<dbReference type="Gene3D" id="1.10.10.60">
    <property type="entry name" value="Homeodomain-like"/>
    <property type="match status" value="2"/>
</dbReference>
<dbReference type="InterPro" id="IPR018060">
    <property type="entry name" value="HTH_AraC"/>
</dbReference>
<evidence type="ECO:0000259" key="5">
    <source>
        <dbReference type="PROSITE" id="PS01124"/>
    </source>
</evidence>
<dbReference type="PANTHER" id="PTHR11019">
    <property type="entry name" value="HTH-TYPE TRANSCRIPTIONAL REGULATOR NIMR"/>
    <property type="match status" value="1"/>
</dbReference>
<protein>
    <submittedName>
        <fullName evidence="6">Helix-turn-helix transcriptional regulator</fullName>
    </submittedName>
</protein>
<feature type="domain" description="HTH araC/xylS-type" evidence="5">
    <location>
        <begin position="156"/>
        <end position="252"/>
    </location>
</feature>
<keyword evidence="3" id="KW-0238">DNA-binding</keyword>
<evidence type="ECO:0000256" key="1">
    <source>
        <dbReference type="ARBA" id="ARBA00022491"/>
    </source>
</evidence>